<keyword evidence="2 5" id="KW-0812">Transmembrane</keyword>
<feature type="transmembrane region" description="Helical" evidence="5">
    <location>
        <begin position="42"/>
        <end position="64"/>
    </location>
</feature>
<feature type="transmembrane region" description="Helical" evidence="5">
    <location>
        <begin position="98"/>
        <end position="115"/>
    </location>
</feature>
<accession>A0A4V2PRS2</accession>
<protein>
    <recommendedName>
        <fullName evidence="5">Probable membrane transporter protein</fullName>
    </recommendedName>
</protein>
<keyword evidence="4 5" id="KW-0472">Membrane</keyword>
<reference evidence="6 7" key="1">
    <citation type="submission" date="2019-03" db="EMBL/GenBank/DDBJ databases">
        <title>Genomic Encyclopedia of Type Strains, Phase IV (KMG-IV): sequencing the most valuable type-strain genomes for metagenomic binning, comparative biology and taxonomic classification.</title>
        <authorList>
            <person name="Goeker M."/>
        </authorList>
    </citation>
    <scope>NUCLEOTIDE SEQUENCE [LARGE SCALE GENOMIC DNA]</scope>
    <source>
        <strain evidence="6 7">DSM 24984</strain>
    </source>
</reference>
<comment type="caution">
    <text evidence="6">The sequence shown here is derived from an EMBL/GenBank/DDBJ whole genome shotgun (WGS) entry which is preliminary data.</text>
</comment>
<evidence type="ECO:0000256" key="5">
    <source>
        <dbReference type="RuleBase" id="RU363041"/>
    </source>
</evidence>
<evidence type="ECO:0000256" key="4">
    <source>
        <dbReference type="ARBA" id="ARBA00023136"/>
    </source>
</evidence>
<evidence type="ECO:0000256" key="3">
    <source>
        <dbReference type="ARBA" id="ARBA00022989"/>
    </source>
</evidence>
<comment type="subcellular location">
    <subcellularLocation>
        <location evidence="5">Cell membrane</location>
        <topology evidence="5">Multi-pass membrane protein</topology>
    </subcellularLocation>
    <subcellularLocation>
        <location evidence="1">Membrane</location>
        <topology evidence="1">Multi-pass membrane protein</topology>
    </subcellularLocation>
</comment>
<dbReference type="Pfam" id="PF01925">
    <property type="entry name" value="TauE"/>
    <property type="match status" value="1"/>
</dbReference>
<dbReference type="InterPro" id="IPR051598">
    <property type="entry name" value="TSUP/Inactive_protease-like"/>
</dbReference>
<feature type="transmembrane region" description="Helical" evidence="5">
    <location>
        <begin position="6"/>
        <end position="35"/>
    </location>
</feature>
<name>A0A4V2PRS2_9BACT</name>
<comment type="similarity">
    <text evidence="5">Belongs to the 4-toluene sulfonate uptake permease (TSUP) (TC 2.A.102) family.</text>
</comment>
<evidence type="ECO:0000256" key="1">
    <source>
        <dbReference type="ARBA" id="ARBA00004141"/>
    </source>
</evidence>
<keyword evidence="3 5" id="KW-1133">Transmembrane helix</keyword>
<evidence type="ECO:0000313" key="7">
    <source>
        <dbReference type="Proteomes" id="UP000294614"/>
    </source>
</evidence>
<feature type="transmembrane region" description="Helical" evidence="5">
    <location>
        <begin position="251"/>
        <end position="268"/>
    </location>
</feature>
<proteinExistence type="inferred from homology"/>
<organism evidence="6 7">
    <name type="scientific">Seleniivibrio woodruffii</name>
    <dbReference type="NCBI Taxonomy" id="1078050"/>
    <lineage>
        <taxon>Bacteria</taxon>
        <taxon>Pseudomonadati</taxon>
        <taxon>Deferribacterota</taxon>
        <taxon>Deferribacteres</taxon>
        <taxon>Deferribacterales</taxon>
        <taxon>Geovibrionaceae</taxon>
        <taxon>Seleniivibrio</taxon>
    </lineage>
</organism>
<sequence>MTVILLLLVGFFSGIIGAMLGIGGGSIIVPVLVLFFDIPMHYAVAAGLMTIVSTSTSVVPVNIVKGFVNLRFSLFLEMLTVLAAFIGGMAGNHTPEHVLEISFGVMLFMIAMLYVRESLKKSDAITYETSVSNRFSDSYFDAERGEEVKYTPVKLKIVAAVSAFAGFASGALGIGGGVIKVPVMNLVSRIPIKVSIGTSNYMIGLTAAAGSIPYIIYGTSSPVTSITMVLGVIFGSRFGASKFQKITDKRLRIMFAAVLSVIAVQMFYKGIQ</sequence>
<dbReference type="InterPro" id="IPR002781">
    <property type="entry name" value="TM_pro_TauE-like"/>
</dbReference>
<gene>
    <name evidence="6" type="ORF">C8D98_2153</name>
</gene>
<dbReference type="PANTHER" id="PTHR43701:SF2">
    <property type="entry name" value="MEMBRANE TRANSPORTER PROTEIN YJNA-RELATED"/>
    <property type="match status" value="1"/>
</dbReference>
<dbReference type="Proteomes" id="UP000294614">
    <property type="component" value="Unassembled WGS sequence"/>
</dbReference>
<keyword evidence="7" id="KW-1185">Reference proteome</keyword>
<dbReference type="OrthoDB" id="9777163at2"/>
<feature type="transmembrane region" description="Helical" evidence="5">
    <location>
        <begin position="70"/>
        <end position="91"/>
    </location>
</feature>
<dbReference type="EMBL" id="SMGG01000005">
    <property type="protein sequence ID" value="TCK59981.1"/>
    <property type="molecule type" value="Genomic_DNA"/>
</dbReference>
<evidence type="ECO:0000256" key="2">
    <source>
        <dbReference type="ARBA" id="ARBA00022692"/>
    </source>
</evidence>
<feature type="transmembrane region" description="Helical" evidence="5">
    <location>
        <begin position="223"/>
        <end position="239"/>
    </location>
</feature>
<dbReference type="AlphaFoldDB" id="A0A4V2PRS2"/>
<evidence type="ECO:0000313" key="6">
    <source>
        <dbReference type="EMBL" id="TCK59981.1"/>
    </source>
</evidence>
<keyword evidence="5" id="KW-1003">Cell membrane</keyword>
<dbReference type="GO" id="GO:0005886">
    <property type="term" value="C:plasma membrane"/>
    <property type="evidence" value="ECO:0007669"/>
    <property type="project" value="UniProtKB-SubCell"/>
</dbReference>
<dbReference type="RefSeq" id="WP_132874128.1">
    <property type="nucleotide sequence ID" value="NZ_JAJUHT010000016.1"/>
</dbReference>
<feature type="transmembrane region" description="Helical" evidence="5">
    <location>
        <begin position="157"/>
        <end position="179"/>
    </location>
</feature>
<dbReference type="PANTHER" id="PTHR43701">
    <property type="entry name" value="MEMBRANE TRANSPORTER PROTEIN MJ0441-RELATED"/>
    <property type="match status" value="1"/>
</dbReference>